<comment type="caution">
    <text evidence="1">The sequence shown here is derived from an EMBL/GenBank/DDBJ whole genome shotgun (WGS) entry which is preliminary data.</text>
</comment>
<evidence type="ECO:0008006" key="3">
    <source>
        <dbReference type="Google" id="ProtNLM"/>
    </source>
</evidence>
<gene>
    <name evidence="1" type="ORF">QO002_005358</name>
</gene>
<reference evidence="1 2" key="1">
    <citation type="submission" date="2023-07" db="EMBL/GenBank/DDBJ databases">
        <title>Genomic Encyclopedia of Type Strains, Phase IV (KMG-IV): sequencing the most valuable type-strain genomes for metagenomic binning, comparative biology and taxonomic classification.</title>
        <authorList>
            <person name="Goeker M."/>
        </authorList>
    </citation>
    <scope>NUCLEOTIDE SEQUENCE [LARGE SCALE GENOMIC DNA]</scope>
    <source>
        <strain evidence="1 2">DSM 1112</strain>
    </source>
</reference>
<dbReference type="EMBL" id="JAUSVF010000003">
    <property type="protein sequence ID" value="MDQ0323152.1"/>
    <property type="molecule type" value="Genomic_DNA"/>
</dbReference>
<evidence type="ECO:0000313" key="2">
    <source>
        <dbReference type="Proteomes" id="UP001230207"/>
    </source>
</evidence>
<sequence length="61" mass="6954">MGPAKQASTESEPGDMQNVHEFARRFRLSSQEEHRLIARYRVTAPRIDLLANARRELSSAT</sequence>
<organism evidence="1 2">
    <name type="scientific">Pararhizobium capsulatum DSM 1112</name>
    <dbReference type="NCBI Taxonomy" id="1121113"/>
    <lineage>
        <taxon>Bacteria</taxon>
        <taxon>Pseudomonadati</taxon>
        <taxon>Pseudomonadota</taxon>
        <taxon>Alphaproteobacteria</taxon>
        <taxon>Hyphomicrobiales</taxon>
        <taxon>Rhizobiaceae</taxon>
        <taxon>Rhizobium/Agrobacterium group</taxon>
        <taxon>Pararhizobium</taxon>
    </lineage>
</organism>
<protein>
    <recommendedName>
        <fullName evidence="3">DUF3606 domain-containing protein</fullName>
    </recommendedName>
</protein>
<dbReference type="RefSeq" id="WP_307235521.1">
    <property type="nucleotide sequence ID" value="NZ_JAUSVF010000003.1"/>
</dbReference>
<keyword evidence="2" id="KW-1185">Reference proteome</keyword>
<accession>A0ABU0C218</accession>
<proteinExistence type="predicted"/>
<name>A0ABU0C218_9HYPH</name>
<evidence type="ECO:0000313" key="1">
    <source>
        <dbReference type="EMBL" id="MDQ0323152.1"/>
    </source>
</evidence>
<dbReference type="Proteomes" id="UP001230207">
    <property type="component" value="Unassembled WGS sequence"/>
</dbReference>